<reference evidence="3 4" key="1">
    <citation type="submission" date="2023-01" db="EMBL/GenBank/DDBJ databases">
        <title>Analysis of 21 Apiospora genomes using comparative genomics revels a genus with tremendous synthesis potential of carbohydrate active enzymes and secondary metabolites.</title>
        <authorList>
            <person name="Sorensen T."/>
        </authorList>
    </citation>
    <scope>NUCLEOTIDE SEQUENCE [LARGE SCALE GENOMIC DNA]</scope>
    <source>
        <strain evidence="3 4">CBS 20057</strain>
    </source>
</reference>
<sequence length="314" mass="33725">MPSLSNLSALAGFLSLAAVAVDAKPINNYSVTALPHHSSAVNATSSSYPNTKNATSISSSHHYYDTAGKNVTGSSGSGSGSTYSTFSNSTSIIKNGTHHEGAINWGALRCPEDMDDESGILPTPTYGTEGRAWMVCSETLIQAPPRRVYDALVDFGRYRDWNSYVTDVEIVHPTTSRNATTAKDHGGKVYEGMELTFTFNGLGGEGVVTTGPEVVTVLSGGRRGNWETPATSGKKTGGAQLMNAYRSDLSVADELIRSEHPNVITVADEGYARLVSWETYYEGKSTETFKLLRAQMQALNDQQGADLKAYLEKK</sequence>
<dbReference type="SUPFAM" id="SSF55961">
    <property type="entry name" value="Bet v1-like"/>
    <property type="match status" value="1"/>
</dbReference>
<organism evidence="3 4">
    <name type="scientific">Apiospora marii</name>
    <dbReference type="NCBI Taxonomy" id="335849"/>
    <lineage>
        <taxon>Eukaryota</taxon>
        <taxon>Fungi</taxon>
        <taxon>Dikarya</taxon>
        <taxon>Ascomycota</taxon>
        <taxon>Pezizomycotina</taxon>
        <taxon>Sordariomycetes</taxon>
        <taxon>Xylariomycetidae</taxon>
        <taxon>Amphisphaeriales</taxon>
        <taxon>Apiosporaceae</taxon>
        <taxon>Apiospora</taxon>
    </lineage>
</organism>
<dbReference type="EMBL" id="JAQQWI010000011">
    <property type="protein sequence ID" value="KAK8017262.1"/>
    <property type="molecule type" value="Genomic_DNA"/>
</dbReference>
<protein>
    <recommendedName>
        <fullName evidence="2">Coenzyme Q-binding protein COQ10 START domain-containing protein</fullName>
    </recommendedName>
</protein>
<keyword evidence="1" id="KW-0732">Signal</keyword>
<name>A0ABR1RQX8_9PEZI</name>
<dbReference type="InterPro" id="IPR023393">
    <property type="entry name" value="START-like_dom_sf"/>
</dbReference>
<dbReference type="Gene3D" id="3.30.530.20">
    <property type="match status" value="1"/>
</dbReference>
<evidence type="ECO:0000313" key="4">
    <source>
        <dbReference type="Proteomes" id="UP001396898"/>
    </source>
</evidence>
<accession>A0ABR1RQX8</accession>
<evidence type="ECO:0000256" key="1">
    <source>
        <dbReference type="SAM" id="SignalP"/>
    </source>
</evidence>
<dbReference type="Pfam" id="PF03364">
    <property type="entry name" value="Polyketide_cyc"/>
    <property type="match status" value="1"/>
</dbReference>
<evidence type="ECO:0000313" key="3">
    <source>
        <dbReference type="EMBL" id="KAK8017262.1"/>
    </source>
</evidence>
<evidence type="ECO:0000259" key="2">
    <source>
        <dbReference type="Pfam" id="PF03364"/>
    </source>
</evidence>
<dbReference type="InterPro" id="IPR005031">
    <property type="entry name" value="COQ10_START"/>
</dbReference>
<gene>
    <name evidence="3" type="ORF">PG991_008338</name>
</gene>
<comment type="caution">
    <text evidence="3">The sequence shown here is derived from an EMBL/GenBank/DDBJ whole genome shotgun (WGS) entry which is preliminary data.</text>
</comment>
<feature type="signal peptide" evidence="1">
    <location>
        <begin position="1"/>
        <end position="23"/>
    </location>
</feature>
<keyword evidence="4" id="KW-1185">Reference proteome</keyword>
<feature type="domain" description="Coenzyme Q-binding protein COQ10 START" evidence="2">
    <location>
        <begin position="141"/>
        <end position="197"/>
    </location>
</feature>
<dbReference type="Proteomes" id="UP001396898">
    <property type="component" value="Unassembled WGS sequence"/>
</dbReference>
<proteinExistence type="predicted"/>
<feature type="chain" id="PRO_5046578295" description="Coenzyme Q-binding protein COQ10 START domain-containing protein" evidence="1">
    <location>
        <begin position="24"/>
        <end position="314"/>
    </location>
</feature>